<sequence>MILVVVSREITELTSCSLRLAPLYIYIEREPAISLEKEELIRFQMELLPWTSFLAIVVATTTTTMLFVKMAFLRRRCVYNLPPGPKPWPIIGNLHLIGKLPHHSTHELSKRYGPLMYLRFGSFPAVVGSSVEMAKFFLKTQDLMFIDRPKMAAGRYTGYNYHSITWTPYGARWRLARKIVLNELFNAKRLESYEYIRREEMGAFLCGLYEASGGVVKLKDKMATMTLNIIMRKALGKKYMDKVARDERHAMIMTRPEEFKWMIVEFFYLNGVPDIGDSIPWLAWLDMKGYIKRMKKLGKMFDRFLEHVVEEHSRRRRETKNWVAMDMVDVLLQLESDNPSLEVKLTREDIKGITLDMIVGSTDTSALTVEWAMSEILKQRRPDVFAKATEELERVIGRGRWVSEKDIPSLPYIGAIVKETMRMHPGTPMLAPRLSREDASVGGYDIPAGTRVFVNPKLWDAPEEFMPERFLGSKMDIKGQDYELLPFGSGRRMCPGYSLGLRVVQVALANLLHGFTWRLPAGGMTKDELSMEEIFGLTTPRKFPLEVVFHPKLPAHLYAQDEN</sequence>
<name>A0ACD5VVD4_AVESA</name>
<evidence type="ECO:0000313" key="1">
    <source>
        <dbReference type="EnsemblPlants" id="AVESA.00010b.r2.3DG0517960.1.CDS"/>
    </source>
</evidence>
<dbReference type="Proteomes" id="UP001732700">
    <property type="component" value="Chromosome 3D"/>
</dbReference>
<reference evidence="1" key="1">
    <citation type="submission" date="2021-05" db="EMBL/GenBank/DDBJ databases">
        <authorList>
            <person name="Scholz U."/>
            <person name="Mascher M."/>
            <person name="Fiebig A."/>
        </authorList>
    </citation>
    <scope>NUCLEOTIDE SEQUENCE [LARGE SCALE GENOMIC DNA]</scope>
</reference>
<dbReference type="EnsemblPlants" id="AVESA.00010b.r2.3DG0517960.1">
    <property type="protein sequence ID" value="AVESA.00010b.r2.3DG0517960.1.CDS"/>
    <property type="gene ID" value="AVESA.00010b.r2.3DG0517960"/>
</dbReference>
<evidence type="ECO:0000313" key="2">
    <source>
        <dbReference type="Proteomes" id="UP001732700"/>
    </source>
</evidence>
<accession>A0ACD5VVD4</accession>
<protein>
    <submittedName>
        <fullName evidence="1">Uncharacterized protein</fullName>
    </submittedName>
</protein>
<proteinExistence type="predicted"/>
<reference evidence="1" key="2">
    <citation type="submission" date="2025-09" db="UniProtKB">
        <authorList>
            <consortium name="EnsemblPlants"/>
        </authorList>
    </citation>
    <scope>IDENTIFICATION</scope>
</reference>
<keyword evidence="2" id="KW-1185">Reference proteome</keyword>
<organism evidence="1 2">
    <name type="scientific">Avena sativa</name>
    <name type="common">Oat</name>
    <dbReference type="NCBI Taxonomy" id="4498"/>
    <lineage>
        <taxon>Eukaryota</taxon>
        <taxon>Viridiplantae</taxon>
        <taxon>Streptophyta</taxon>
        <taxon>Embryophyta</taxon>
        <taxon>Tracheophyta</taxon>
        <taxon>Spermatophyta</taxon>
        <taxon>Magnoliopsida</taxon>
        <taxon>Liliopsida</taxon>
        <taxon>Poales</taxon>
        <taxon>Poaceae</taxon>
        <taxon>BOP clade</taxon>
        <taxon>Pooideae</taxon>
        <taxon>Poodae</taxon>
        <taxon>Poeae</taxon>
        <taxon>Poeae Chloroplast Group 1 (Aveneae type)</taxon>
        <taxon>Aveninae</taxon>
        <taxon>Avena</taxon>
    </lineage>
</organism>